<dbReference type="Pfam" id="PF11271">
    <property type="entry name" value="PorA"/>
    <property type="match status" value="1"/>
</dbReference>
<dbReference type="RefSeq" id="WP_378529801.1">
    <property type="nucleotide sequence ID" value="NZ_JBHSBH010000003.1"/>
</dbReference>
<comment type="caution">
    <text evidence="3">The sequence shown here is derived from an EMBL/GenBank/DDBJ whole genome shotgun (WGS) entry which is preliminary data.</text>
</comment>
<reference evidence="4" key="1">
    <citation type="journal article" date="2019" name="Int. J. Syst. Evol. Microbiol.">
        <title>The Global Catalogue of Microorganisms (GCM) 10K type strain sequencing project: providing services to taxonomists for standard genome sequencing and annotation.</title>
        <authorList>
            <consortium name="The Broad Institute Genomics Platform"/>
            <consortium name="The Broad Institute Genome Sequencing Center for Infectious Disease"/>
            <person name="Wu L."/>
            <person name="Ma J."/>
        </authorList>
    </citation>
    <scope>NUCLEOTIDE SEQUENCE [LARGE SCALE GENOMIC DNA]</scope>
    <source>
        <strain evidence="4">TBRC 1826</strain>
    </source>
</reference>
<dbReference type="InterPro" id="IPR021424">
    <property type="entry name" value="PorA"/>
</dbReference>
<feature type="transmembrane region" description="Helical" evidence="2">
    <location>
        <begin position="53"/>
        <end position="72"/>
    </location>
</feature>
<gene>
    <name evidence="3" type="ORF">ACFOVU_03495</name>
</gene>
<evidence type="ECO:0000313" key="4">
    <source>
        <dbReference type="Proteomes" id="UP001595847"/>
    </source>
</evidence>
<feature type="transmembrane region" description="Helical" evidence="2">
    <location>
        <begin position="323"/>
        <end position="344"/>
    </location>
</feature>
<dbReference type="EMBL" id="JBHSBH010000003">
    <property type="protein sequence ID" value="MFC3994962.1"/>
    <property type="molecule type" value="Genomic_DNA"/>
</dbReference>
<keyword evidence="2" id="KW-0472">Membrane</keyword>
<feature type="region of interest" description="Disordered" evidence="1">
    <location>
        <begin position="344"/>
        <end position="378"/>
    </location>
</feature>
<evidence type="ECO:0000256" key="2">
    <source>
        <dbReference type="SAM" id="Phobius"/>
    </source>
</evidence>
<sequence>MRAHHEVTDPSGGTAPGPPDDAVPGPPAPGRAGRRSAGREAAQRAVRANAAPLLFAAAAFAITLALLLRFHVADRIEVLPAVVSTDVRLADPAASYLDTSTWETVEDTEVVQRTEVHGSVSPGNPDWSTWDVTVDTAGDTMIGHMDRRVVVHRSTGTAVNCCGEHVDGDRAVRQAGLVLYWPAGGSRDAYPFYDADIRAAPLMEFTGTEQVAGLATRRYEQTVEPTQVPESARSVPARTLGLDRAGTVTATRWVAVHRTYWIEPVSGRLVNAEEERVETLRAETGTGERTLLDASLAMPDDQVSAFVADARAIRLTFLSVRTWAPAALGALGALLLAAGAMAAARARRRPAPTGPGDREEPGPVPTPATGPVEPDPRR</sequence>
<protein>
    <submittedName>
        <fullName evidence="3">DUF3068 domain-containing protein</fullName>
    </submittedName>
</protein>
<keyword evidence="2" id="KW-1133">Transmembrane helix</keyword>
<keyword evidence="4" id="KW-1185">Reference proteome</keyword>
<feature type="compositionally biased region" description="Pro residues" evidence="1">
    <location>
        <begin position="16"/>
        <end position="29"/>
    </location>
</feature>
<accession>A0ABV8FJ04</accession>
<evidence type="ECO:0000313" key="3">
    <source>
        <dbReference type="EMBL" id="MFC3994962.1"/>
    </source>
</evidence>
<feature type="region of interest" description="Disordered" evidence="1">
    <location>
        <begin position="1"/>
        <end position="43"/>
    </location>
</feature>
<proteinExistence type="predicted"/>
<organism evidence="3 4">
    <name type="scientific">Nocardiopsis sediminis</name>
    <dbReference type="NCBI Taxonomy" id="1778267"/>
    <lineage>
        <taxon>Bacteria</taxon>
        <taxon>Bacillati</taxon>
        <taxon>Actinomycetota</taxon>
        <taxon>Actinomycetes</taxon>
        <taxon>Streptosporangiales</taxon>
        <taxon>Nocardiopsidaceae</taxon>
        <taxon>Nocardiopsis</taxon>
    </lineage>
</organism>
<name>A0ABV8FJ04_9ACTN</name>
<evidence type="ECO:0000256" key="1">
    <source>
        <dbReference type="SAM" id="MobiDB-lite"/>
    </source>
</evidence>
<dbReference type="Proteomes" id="UP001595847">
    <property type="component" value="Unassembled WGS sequence"/>
</dbReference>
<keyword evidence="2" id="KW-0812">Transmembrane</keyword>